<accession>F0ZUW4</accession>
<dbReference type="InParanoid" id="F0ZUW4"/>
<name>F0ZUW4_DICPU</name>
<dbReference type="VEuPathDB" id="AmoebaDB:DICPUDRAFT_38642"/>
<dbReference type="OMA" id="YNATYQF"/>
<dbReference type="GeneID" id="10507384"/>
<dbReference type="EMBL" id="GL871202">
    <property type="protein sequence ID" value="EGC32267.1"/>
    <property type="molecule type" value="Genomic_DNA"/>
</dbReference>
<evidence type="ECO:0000313" key="2">
    <source>
        <dbReference type="EMBL" id="EGC32267.1"/>
    </source>
</evidence>
<dbReference type="Proteomes" id="UP000001064">
    <property type="component" value="Unassembled WGS sequence"/>
</dbReference>
<evidence type="ECO:0000313" key="3">
    <source>
        <dbReference type="Proteomes" id="UP000001064"/>
    </source>
</evidence>
<dbReference type="OrthoDB" id="66881at2759"/>
<reference evidence="3" key="1">
    <citation type="journal article" date="2011" name="Genome Biol.">
        <title>Comparative genomics of the social amoebae Dictyostelium discoideum and Dictyostelium purpureum.</title>
        <authorList>
            <consortium name="US DOE Joint Genome Institute (JGI-PGF)"/>
            <person name="Sucgang R."/>
            <person name="Kuo A."/>
            <person name="Tian X."/>
            <person name="Salerno W."/>
            <person name="Parikh A."/>
            <person name="Feasley C.L."/>
            <person name="Dalin E."/>
            <person name="Tu H."/>
            <person name="Huang E."/>
            <person name="Barry K."/>
            <person name="Lindquist E."/>
            <person name="Shapiro H."/>
            <person name="Bruce D."/>
            <person name="Schmutz J."/>
            <person name="Salamov A."/>
            <person name="Fey P."/>
            <person name="Gaudet P."/>
            <person name="Anjard C."/>
            <person name="Babu M.M."/>
            <person name="Basu S."/>
            <person name="Bushmanova Y."/>
            <person name="van der Wel H."/>
            <person name="Katoh-Kurasawa M."/>
            <person name="Dinh C."/>
            <person name="Coutinho P.M."/>
            <person name="Saito T."/>
            <person name="Elias M."/>
            <person name="Schaap P."/>
            <person name="Kay R.R."/>
            <person name="Henrissat B."/>
            <person name="Eichinger L."/>
            <person name="Rivero F."/>
            <person name="Putnam N.H."/>
            <person name="West C.M."/>
            <person name="Loomis W.F."/>
            <person name="Chisholm R.L."/>
            <person name="Shaulsky G."/>
            <person name="Strassmann J.E."/>
            <person name="Queller D.C."/>
            <person name="Kuspa A."/>
            <person name="Grigoriev I.V."/>
        </authorList>
    </citation>
    <scope>NUCLEOTIDE SEQUENCE [LARGE SCALE GENOMIC DNA]</scope>
    <source>
        <strain evidence="3">QSDP1</strain>
    </source>
</reference>
<dbReference type="Pfam" id="PF19834">
    <property type="entry name" value="DUF6314"/>
    <property type="match status" value="1"/>
</dbReference>
<dbReference type="InterPro" id="IPR045632">
    <property type="entry name" value="DUF6314"/>
</dbReference>
<dbReference type="eggNOG" id="ENOG502SG7J">
    <property type="taxonomic scope" value="Eukaryota"/>
</dbReference>
<feature type="domain" description="DUF6314" evidence="1">
    <location>
        <begin position="8"/>
        <end position="173"/>
    </location>
</feature>
<dbReference type="AlphaFoldDB" id="F0ZUW4"/>
<dbReference type="KEGG" id="dpp:DICPUDRAFT_38642"/>
<sequence length="177" mass="20388">MFKIFQSLSGKWSFHRNIIHKLTTPSNASPFSNLSFLNNNNNNLEQPPIIVTGLSNFELKKDEENTYQYSEEGIMKNPDGTEFNISQKYIYKYKDEIISVFFDEKPERLLHTLNFDQNSSSGSISSNNTAKGHHLCGCDTYDAVYQFISPREFKLVYSVEGPKKNYKIITTFSKLSL</sequence>
<organism evidence="2 3">
    <name type="scientific">Dictyostelium purpureum</name>
    <name type="common">Slime mold</name>
    <dbReference type="NCBI Taxonomy" id="5786"/>
    <lineage>
        <taxon>Eukaryota</taxon>
        <taxon>Amoebozoa</taxon>
        <taxon>Evosea</taxon>
        <taxon>Eumycetozoa</taxon>
        <taxon>Dictyostelia</taxon>
        <taxon>Dictyosteliales</taxon>
        <taxon>Dictyosteliaceae</taxon>
        <taxon>Dictyostelium</taxon>
    </lineage>
</organism>
<keyword evidence="3" id="KW-1185">Reference proteome</keyword>
<protein>
    <recommendedName>
        <fullName evidence="1">DUF6314 domain-containing protein</fullName>
    </recommendedName>
</protein>
<proteinExistence type="predicted"/>
<dbReference type="RefSeq" id="XP_003291204.1">
    <property type="nucleotide sequence ID" value="XM_003291156.1"/>
</dbReference>
<evidence type="ECO:0000259" key="1">
    <source>
        <dbReference type="Pfam" id="PF19834"/>
    </source>
</evidence>
<gene>
    <name evidence="2" type="ORF">DICPUDRAFT_38642</name>
</gene>